<dbReference type="AlphaFoldDB" id="A0AAV2PY51"/>
<accession>A0AAV2PY51</accession>
<dbReference type="Gene3D" id="2.80.10.50">
    <property type="match status" value="2"/>
</dbReference>
<evidence type="ECO:0000313" key="1">
    <source>
        <dbReference type="EMBL" id="CAL4065461.1"/>
    </source>
</evidence>
<proteinExistence type="predicted"/>
<protein>
    <submittedName>
        <fullName evidence="1">Uncharacterized protein</fullName>
    </submittedName>
</protein>
<dbReference type="EMBL" id="CAXKWB010001783">
    <property type="protein sequence ID" value="CAL4065461.1"/>
    <property type="molecule type" value="Genomic_DNA"/>
</dbReference>
<sequence>MADIGHYIFLHFFFNGQKQTQRAIKISVHSKAQEYFKMPSAEIAIKNKHCGKYIHPKHQHPSIPDGDPLLLWDGHHSNTYFVFEQVDGIWGYIRHTKSNKVWHPLGGPSMAGKNGTKLCLHSSRGRHALFTLDRESNQIKHIDGLFVHYFLGKTKNPPNGDSIVLHSGIHEGIKWTFAELEFVIKNNHCGKYIHPKHQHPSIPNDDPLLLWDGHHSNTRYAFEPVDGIWGYIRHTKSNKVWHPLGGATIASKNGTKLCLHSDRGRHALFTLDRDNNQIKHIDGLFVHYSLGKTKNPPNGDNLVLHQDQHEGTKWTIVMLT</sequence>
<gene>
    <name evidence="1" type="ORF">MNOR_LOCUS4789</name>
</gene>
<evidence type="ECO:0000313" key="2">
    <source>
        <dbReference type="Proteomes" id="UP001497623"/>
    </source>
</evidence>
<dbReference type="Proteomes" id="UP001497623">
    <property type="component" value="Unassembled WGS sequence"/>
</dbReference>
<comment type="caution">
    <text evidence="1">The sequence shown here is derived from an EMBL/GenBank/DDBJ whole genome shotgun (WGS) entry which is preliminary data.</text>
</comment>
<reference evidence="1 2" key="1">
    <citation type="submission" date="2024-05" db="EMBL/GenBank/DDBJ databases">
        <authorList>
            <person name="Wallberg A."/>
        </authorList>
    </citation>
    <scope>NUCLEOTIDE SEQUENCE [LARGE SCALE GENOMIC DNA]</scope>
</reference>
<keyword evidence="2" id="KW-1185">Reference proteome</keyword>
<organism evidence="1 2">
    <name type="scientific">Meganyctiphanes norvegica</name>
    <name type="common">Northern krill</name>
    <name type="synonym">Thysanopoda norvegica</name>
    <dbReference type="NCBI Taxonomy" id="48144"/>
    <lineage>
        <taxon>Eukaryota</taxon>
        <taxon>Metazoa</taxon>
        <taxon>Ecdysozoa</taxon>
        <taxon>Arthropoda</taxon>
        <taxon>Crustacea</taxon>
        <taxon>Multicrustacea</taxon>
        <taxon>Malacostraca</taxon>
        <taxon>Eumalacostraca</taxon>
        <taxon>Eucarida</taxon>
        <taxon>Euphausiacea</taxon>
        <taxon>Euphausiidae</taxon>
        <taxon>Meganyctiphanes</taxon>
    </lineage>
</organism>
<feature type="non-terminal residue" evidence="1">
    <location>
        <position position="320"/>
    </location>
</feature>
<name>A0AAV2PY51_MEGNR</name>